<reference evidence="2 3" key="1">
    <citation type="submission" date="2020-08" db="EMBL/GenBank/DDBJ databases">
        <title>Sequencing the genomes of 1000 actinobacteria strains.</title>
        <authorList>
            <person name="Klenk H.-P."/>
        </authorList>
    </citation>
    <scope>NUCLEOTIDE SEQUENCE [LARGE SCALE GENOMIC DNA]</scope>
    <source>
        <strain evidence="2 3">DSM 45267</strain>
    </source>
</reference>
<accession>A0A839XQN4</accession>
<keyword evidence="3" id="KW-1185">Reference proteome</keyword>
<gene>
    <name evidence="2" type="ORF">FB384_001160</name>
</gene>
<protein>
    <submittedName>
        <fullName evidence="2">AcrR family transcriptional regulator</fullName>
    </submittedName>
</protein>
<dbReference type="EMBL" id="JACIBS010000001">
    <property type="protein sequence ID" value="MBB3662256.1"/>
    <property type="molecule type" value="Genomic_DNA"/>
</dbReference>
<dbReference type="InterPro" id="IPR009057">
    <property type="entry name" value="Homeodomain-like_sf"/>
</dbReference>
<organism evidence="2 3">
    <name type="scientific">Prauserella sediminis</name>
    <dbReference type="NCBI Taxonomy" id="577680"/>
    <lineage>
        <taxon>Bacteria</taxon>
        <taxon>Bacillati</taxon>
        <taxon>Actinomycetota</taxon>
        <taxon>Actinomycetes</taxon>
        <taxon>Pseudonocardiales</taxon>
        <taxon>Pseudonocardiaceae</taxon>
        <taxon>Prauserella</taxon>
        <taxon>Prauserella salsuginis group</taxon>
    </lineage>
</organism>
<feature type="domain" description="QsdR TetR regulatory C-terminal" evidence="1">
    <location>
        <begin position="86"/>
        <end position="195"/>
    </location>
</feature>
<dbReference type="AlphaFoldDB" id="A0A839XQN4"/>
<dbReference type="Pfam" id="PF18598">
    <property type="entry name" value="TetR_C_36"/>
    <property type="match status" value="1"/>
</dbReference>
<dbReference type="Proteomes" id="UP000564573">
    <property type="component" value="Unassembled WGS sequence"/>
</dbReference>
<evidence type="ECO:0000313" key="3">
    <source>
        <dbReference type="Proteomes" id="UP000564573"/>
    </source>
</evidence>
<proteinExistence type="predicted"/>
<dbReference type="RefSeq" id="WP_183779883.1">
    <property type="nucleotide sequence ID" value="NZ_JACIBS010000001.1"/>
</dbReference>
<dbReference type="SUPFAM" id="SSF46689">
    <property type="entry name" value="Homeodomain-like"/>
    <property type="match status" value="1"/>
</dbReference>
<evidence type="ECO:0000259" key="1">
    <source>
        <dbReference type="Pfam" id="PF18598"/>
    </source>
</evidence>
<dbReference type="InterPro" id="IPR041485">
    <property type="entry name" value="TetR_C_36"/>
</dbReference>
<name>A0A839XQN4_9PSEU</name>
<comment type="caution">
    <text evidence="2">The sequence shown here is derived from an EMBL/GenBank/DDBJ whole genome shotgun (WGS) entry which is preliminary data.</text>
</comment>
<sequence length="201" mass="21575">MSDLQNRSGARLGTQLSRRAVVDAATRHYLACSPLDMSALATELGIGRSTLYRLVGNREELIATVLAEQTELTFQRTAARVAAAETGADRVLAVLGRFMRAVSDAAPLQALSKREPLLFVRVALMPGPVEHTSTRLVAELLTQEHAAGRLELTLPPDVLGQAIIRMCDAHLYAPLLGKPEPEIDTALNLAAALLGIPPRTP</sequence>
<evidence type="ECO:0000313" key="2">
    <source>
        <dbReference type="EMBL" id="MBB3662256.1"/>
    </source>
</evidence>
<dbReference type="Gene3D" id="1.10.357.10">
    <property type="entry name" value="Tetracycline Repressor, domain 2"/>
    <property type="match status" value="1"/>
</dbReference>